<keyword evidence="1" id="KW-0812">Transmembrane</keyword>
<protein>
    <submittedName>
        <fullName evidence="2">Uncharacterized protein</fullName>
    </submittedName>
</protein>
<reference evidence="2 3" key="1">
    <citation type="submission" date="2020-08" db="EMBL/GenBank/DDBJ databases">
        <authorList>
            <person name="Koutsovoulos G."/>
            <person name="Danchin GJ E."/>
        </authorList>
    </citation>
    <scope>NUCLEOTIDE SEQUENCE [LARGE SCALE GENOMIC DNA]</scope>
</reference>
<dbReference type="AlphaFoldDB" id="A0A6V7UMC5"/>
<feature type="transmembrane region" description="Helical" evidence="1">
    <location>
        <begin position="22"/>
        <end position="41"/>
    </location>
</feature>
<name>A0A6V7UMC5_MELEN</name>
<sequence length="166" mass="18591">MLRSNEDITIVKIQQQRWLKNFIKNILTSSFVVYTLVWEAFSRRKKMSQLALIPHILEINGRKYWPSHAGWNLTNAVNEAIHRNLVNQKGNLLNTMKNVVFTKTKLPRVVFFFNSPVYGSTPPVYGSTPPMYGSTSPVYGSTPPVYGSTPPVYGSTPPVCGSTSPA</sequence>
<accession>A0A6V7UMC5</accession>
<evidence type="ECO:0000256" key="1">
    <source>
        <dbReference type="SAM" id="Phobius"/>
    </source>
</evidence>
<dbReference type="EMBL" id="CAJEWN010000084">
    <property type="protein sequence ID" value="CAD2161264.1"/>
    <property type="molecule type" value="Genomic_DNA"/>
</dbReference>
<evidence type="ECO:0000313" key="2">
    <source>
        <dbReference type="EMBL" id="CAD2161264.1"/>
    </source>
</evidence>
<keyword evidence="1" id="KW-1133">Transmembrane helix</keyword>
<gene>
    <name evidence="2" type="ORF">MENT_LOCUS14725</name>
</gene>
<proteinExistence type="predicted"/>
<dbReference type="Proteomes" id="UP000580250">
    <property type="component" value="Unassembled WGS sequence"/>
</dbReference>
<evidence type="ECO:0000313" key="3">
    <source>
        <dbReference type="Proteomes" id="UP000580250"/>
    </source>
</evidence>
<organism evidence="2 3">
    <name type="scientific">Meloidogyne enterolobii</name>
    <name type="common">Root-knot nematode worm</name>
    <name type="synonym">Meloidogyne mayaguensis</name>
    <dbReference type="NCBI Taxonomy" id="390850"/>
    <lineage>
        <taxon>Eukaryota</taxon>
        <taxon>Metazoa</taxon>
        <taxon>Ecdysozoa</taxon>
        <taxon>Nematoda</taxon>
        <taxon>Chromadorea</taxon>
        <taxon>Rhabditida</taxon>
        <taxon>Tylenchina</taxon>
        <taxon>Tylenchomorpha</taxon>
        <taxon>Tylenchoidea</taxon>
        <taxon>Meloidogynidae</taxon>
        <taxon>Meloidogyninae</taxon>
        <taxon>Meloidogyne</taxon>
    </lineage>
</organism>
<comment type="caution">
    <text evidence="2">The sequence shown here is derived from an EMBL/GenBank/DDBJ whole genome shotgun (WGS) entry which is preliminary data.</text>
</comment>
<keyword evidence="1" id="KW-0472">Membrane</keyword>